<proteinExistence type="predicted"/>
<comment type="caution">
    <text evidence="1">The sequence shown here is derived from an EMBL/GenBank/DDBJ whole genome shotgun (WGS) entry which is preliminary data.</text>
</comment>
<dbReference type="EMBL" id="BARW01027990">
    <property type="protein sequence ID" value="GAJ07990.1"/>
    <property type="molecule type" value="Genomic_DNA"/>
</dbReference>
<sequence>KGARGKGTDGSRGYSEYTEATANAEFWCDRAYQKRLTSN</sequence>
<accession>X1VJI9</accession>
<gene>
    <name evidence="1" type="ORF">S12H4_45287</name>
</gene>
<feature type="non-terminal residue" evidence="1">
    <location>
        <position position="1"/>
    </location>
</feature>
<dbReference type="AlphaFoldDB" id="X1VJI9"/>
<reference evidence="1" key="1">
    <citation type="journal article" date="2014" name="Front. Microbiol.">
        <title>High frequency of phylogenetically diverse reductive dehalogenase-homologous genes in deep subseafloor sedimentary metagenomes.</title>
        <authorList>
            <person name="Kawai M."/>
            <person name="Futagami T."/>
            <person name="Toyoda A."/>
            <person name="Takaki Y."/>
            <person name="Nishi S."/>
            <person name="Hori S."/>
            <person name="Arai W."/>
            <person name="Tsubouchi T."/>
            <person name="Morono Y."/>
            <person name="Uchiyama I."/>
            <person name="Ito T."/>
            <person name="Fujiyama A."/>
            <person name="Inagaki F."/>
            <person name="Takami H."/>
        </authorList>
    </citation>
    <scope>NUCLEOTIDE SEQUENCE</scope>
    <source>
        <strain evidence="1">Expedition CK06-06</strain>
    </source>
</reference>
<evidence type="ECO:0000313" key="1">
    <source>
        <dbReference type="EMBL" id="GAJ07990.1"/>
    </source>
</evidence>
<name>X1VJI9_9ZZZZ</name>
<organism evidence="1">
    <name type="scientific">marine sediment metagenome</name>
    <dbReference type="NCBI Taxonomy" id="412755"/>
    <lineage>
        <taxon>unclassified sequences</taxon>
        <taxon>metagenomes</taxon>
        <taxon>ecological metagenomes</taxon>
    </lineage>
</organism>
<protein>
    <submittedName>
        <fullName evidence="1">Uncharacterized protein</fullName>
    </submittedName>
</protein>